<evidence type="ECO:0000256" key="7">
    <source>
        <dbReference type="HAMAP-Rule" id="MF_00687"/>
    </source>
</evidence>
<dbReference type="EMBL" id="FNUY01000002">
    <property type="protein sequence ID" value="SEF83009.1"/>
    <property type="molecule type" value="Genomic_DNA"/>
</dbReference>
<dbReference type="InterPro" id="IPR027449">
    <property type="entry name" value="KduI_N"/>
</dbReference>
<evidence type="ECO:0000256" key="6">
    <source>
        <dbReference type="ARBA" id="ARBA00023235"/>
    </source>
</evidence>
<keyword evidence="4 7" id="KW-0479">Metal-binding</keyword>
<dbReference type="GO" id="GO:0019698">
    <property type="term" value="P:D-galacturonate catabolic process"/>
    <property type="evidence" value="ECO:0007669"/>
    <property type="project" value="TreeGrafter"/>
</dbReference>
<comment type="catalytic activity">
    <reaction evidence="1 7">
        <text>5-dehydro-4-deoxy-D-glucuronate = 3-deoxy-D-glycero-2,5-hexodiulosonate</text>
        <dbReference type="Rhea" id="RHEA:23896"/>
        <dbReference type="ChEBI" id="CHEBI:17117"/>
        <dbReference type="ChEBI" id="CHEBI:29071"/>
        <dbReference type="EC" id="5.3.1.17"/>
    </reaction>
</comment>
<dbReference type="InterPro" id="IPR021120">
    <property type="entry name" value="KduI/IolB_isomerase"/>
</dbReference>
<dbReference type="Gene3D" id="2.60.120.520">
    <property type="entry name" value="pectin degrading enzyme 5-keto 4- deoxyuronate isomerase, domain 1"/>
    <property type="match status" value="1"/>
</dbReference>
<dbReference type="GO" id="GO:0045490">
    <property type="term" value="P:pectin catabolic process"/>
    <property type="evidence" value="ECO:0007669"/>
    <property type="project" value="UniProtKB-UniRule"/>
</dbReference>
<dbReference type="SUPFAM" id="SSF51182">
    <property type="entry name" value="RmlC-like cupins"/>
    <property type="match status" value="1"/>
</dbReference>
<dbReference type="HAMAP" id="MF_00687">
    <property type="entry name" value="KduI"/>
    <property type="match status" value="1"/>
</dbReference>
<evidence type="ECO:0000256" key="5">
    <source>
        <dbReference type="ARBA" id="ARBA00022833"/>
    </source>
</evidence>
<organism evidence="8 9">
    <name type="scientific">Bosea lathyri</name>
    <dbReference type="NCBI Taxonomy" id="1036778"/>
    <lineage>
        <taxon>Bacteria</taxon>
        <taxon>Pseudomonadati</taxon>
        <taxon>Pseudomonadota</taxon>
        <taxon>Alphaproteobacteria</taxon>
        <taxon>Hyphomicrobiales</taxon>
        <taxon>Boseaceae</taxon>
        <taxon>Bosea</taxon>
    </lineage>
</organism>
<keyword evidence="6 7" id="KW-0413">Isomerase</keyword>
<dbReference type="GO" id="GO:0042840">
    <property type="term" value="P:D-glucuronate catabolic process"/>
    <property type="evidence" value="ECO:0007669"/>
    <property type="project" value="TreeGrafter"/>
</dbReference>
<dbReference type="GO" id="GO:0008697">
    <property type="term" value="F:4-deoxy-L-threo-5-hexosulose-uronate ketol-isomerase activity"/>
    <property type="evidence" value="ECO:0007669"/>
    <property type="project" value="UniProtKB-UniRule"/>
</dbReference>
<evidence type="ECO:0000256" key="1">
    <source>
        <dbReference type="ARBA" id="ARBA00000552"/>
    </source>
</evidence>
<dbReference type="CDD" id="cd20294">
    <property type="entry name" value="cupin_KduI_N"/>
    <property type="match status" value="1"/>
</dbReference>
<dbReference type="GO" id="GO:0008270">
    <property type="term" value="F:zinc ion binding"/>
    <property type="evidence" value="ECO:0007669"/>
    <property type="project" value="UniProtKB-UniRule"/>
</dbReference>
<dbReference type="CDD" id="cd20491">
    <property type="entry name" value="cupin_KduI_C"/>
    <property type="match status" value="1"/>
</dbReference>
<reference evidence="8 9" key="1">
    <citation type="submission" date="2016-10" db="EMBL/GenBank/DDBJ databases">
        <authorList>
            <person name="de Groot N.N."/>
        </authorList>
    </citation>
    <scope>NUCLEOTIDE SEQUENCE [LARGE SCALE GENOMIC DNA]</scope>
    <source>
        <strain evidence="8 9">DSM 26656</strain>
    </source>
</reference>
<dbReference type="InterPro" id="IPR014710">
    <property type="entry name" value="RmlC-like_jellyroll"/>
</dbReference>
<evidence type="ECO:0000313" key="9">
    <source>
        <dbReference type="Proteomes" id="UP000236743"/>
    </source>
</evidence>
<dbReference type="UniPathway" id="UPA00545">
    <property type="reaction ID" value="UER00826"/>
</dbReference>
<evidence type="ECO:0000256" key="2">
    <source>
        <dbReference type="ARBA" id="ARBA00005148"/>
    </source>
</evidence>
<comment type="function">
    <text evidence="7">Catalyzes the isomerization of 5-dehydro-4-deoxy-D-glucuronate to 3-deoxy-D-glycero-2,5-hexodiulosonate.</text>
</comment>
<evidence type="ECO:0000256" key="4">
    <source>
        <dbReference type="ARBA" id="ARBA00022723"/>
    </source>
</evidence>
<feature type="binding site" evidence="7">
    <location>
        <position position="204"/>
    </location>
    <ligand>
        <name>Zn(2+)</name>
        <dbReference type="ChEBI" id="CHEBI:29105"/>
    </ligand>
</feature>
<dbReference type="PIRSF" id="PIRSF006625">
    <property type="entry name" value="KduI"/>
    <property type="match status" value="1"/>
</dbReference>
<dbReference type="Gene3D" id="2.60.120.10">
    <property type="entry name" value="Jelly Rolls"/>
    <property type="match status" value="1"/>
</dbReference>
<dbReference type="Proteomes" id="UP000236743">
    <property type="component" value="Unassembled WGS sequence"/>
</dbReference>
<dbReference type="PANTHER" id="PTHR38461">
    <property type="entry name" value="4-DEOXY-L-THREO-5-HEXOSULOSE-URONATE KETOL-ISOMERASE"/>
    <property type="match status" value="1"/>
</dbReference>
<dbReference type="Pfam" id="PF04962">
    <property type="entry name" value="KduI"/>
    <property type="match status" value="1"/>
</dbReference>
<evidence type="ECO:0000256" key="3">
    <source>
        <dbReference type="ARBA" id="ARBA00008086"/>
    </source>
</evidence>
<dbReference type="RefSeq" id="WP_244595448.1">
    <property type="nucleotide sequence ID" value="NZ_FNUY01000002.1"/>
</dbReference>
<dbReference type="EC" id="5.3.1.17" evidence="7"/>
<feature type="binding site" evidence="7">
    <location>
        <position position="202"/>
    </location>
    <ligand>
        <name>Zn(2+)</name>
        <dbReference type="ChEBI" id="CHEBI:29105"/>
    </ligand>
</feature>
<keyword evidence="9" id="KW-1185">Reference proteome</keyword>
<protein>
    <recommendedName>
        <fullName evidence="7">4-deoxy-L-threo-5-hexosulose-uronate ketol-isomerase</fullName>
        <ecNumber evidence="7">5.3.1.17</ecNumber>
    </recommendedName>
    <alternativeName>
        <fullName evidence="7">5-keto-4-deoxyuronate isomerase</fullName>
    </alternativeName>
    <alternativeName>
        <fullName evidence="7">DKI isomerase</fullName>
    </alternativeName>
</protein>
<dbReference type="PANTHER" id="PTHR38461:SF1">
    <property type="entry name" value="4-DEOXY-L-THREO-5-HEXOSULOSE-URONATE KETOL-ISOMERASE"/>
    <property type="match status" value="1"/>
</dbReference>
<name>A0A1H5V6P9_9HYPH</name>
<proteinExistence type="inferred from homology"/>
<accession>A0A1H5V6P9</accession>
<dbReference type="NCBIfam" id="NF002091">
    <property type="entry name" value="PRK00924.1"/>
    <property type="match status" value="1"/>
</dbReference>
<dbReference type="AlphaFoldDB" id="A0A1H5V6P9"/>
<comment type="similarity">
    <text evidence="3 7">Belongs to the KduI family.</text>
</comment>
<gene>
    <name evidence="7" type="primary">kduI</name>
    <name evidence="8" type="ORF">SAMN04488115_102183</name>
</gene>
<feature type="binding site" evidence="7">
    <location>
        <position position="251"/>
    </location>
    <ligand>
        <name>Zn(2+)</name>
        <dbReference type="ChEBI" id="CHEBI:29105"/>
    </ligand>
</feature>
<comment type="cofactor">
    <cofactor evidence="7">
        <name>Zn(2+)</name>
        <dbReference type="ChEBI" id="CHEBI:29105"/>
    </cofactor>
    <text evidence="7">Binds 1 zinc ion per subunit.</text>
</comment>
<comment type="pathway">
    <text evidence="2 7">Glycan metabolism; pectin degradation; 2-dehydro-3-deoxy-D-gluconate from pectin: step 4/5.</text>
</comment>
<evidence type="ECO:0000313" key="8">
    <source>
        <dbReference type="EMBL" id="SEF83009.1"/>
    </source>
</evidence>
<dbReference type="InterPro" id="IPR007045">
    <property type="entry name" value="KduI"/>
</dbReference>
<feature type="binding site" evidence="7">
    <location>
        <position position="209"/>
    </location>
    <ligand>
        <name>Zn(2+)</name>
        <dbReference type="ChEBI" id="CHEBI:29105"/>
    </ligand>
</feature>
<dbReference type="InterPro" id="IPR011051">
    <property type="entry name" value="RmlC_Cupin_sf"/>
</dbReference>
<keyword evidence="5 7" id="KW-0862">Zinc</keyword>
<sequence>MTSTATKTIDERQAAHPRDVKRYDTQTLREDFLIERIFVPGEVTLTYSHYDRMIVGGATPAAKPLTLAPFAPTGTPFFLARRELGVINIGGAGHVTVDGERFDLPTLDALYVGLGAKDVSFTSADAANPAKFYLTSAPAHREAPHQIIRQSDANTLHLGSSETSNKRTIRQYIMPNTTGTNQLVMGMTALDTGSVWNSMPCHTHTRRMEAYLYFNLDPAHRVFHFMGEPTETRHLLVANEQAIIAPNWSVHCGCGTSNYSFVWAMAGDNVEFTDMDPAPVETLR</sequence>